<gene>
    <name evidence="7" type="ORF">CI610_00150</name>
</gene>
<keyword evidence="2" id="KW-0813">Transport</keyword>
<dbReference type="AlphaFoldDB" id="A0A2H9TCC2"/>
<name>A0A2H9TCC2_9ZZZZ</name>
<dbReference type="InterPro" id="IPR011701">
    <property type="entry name" value="MFS"/>
</dbReference>
<dbReference type="InterPro" id="IPR004752">
    <property type="entry name" value="AmpG_permease/AT-1"/>
</dbReference>
<evidence type="ECO:0008006" key="8">
    <source>
        <dbReference type="Google" id="ProtNLM"/>
    </source>
</evidence>
<dbReference type="InterPro" id="IPR036259">
    <property type="entry name" value="MFS_trans_sf"/>
</dbReference>
<dbReference type="GO" id="GO:0022857">
    <property type="term" value="F:transmembrane transporter activity"/>
    <property type="evidence" value="ECO:0007669"/>
    <property type="project" value="InterPro"/>
</dbReference>
<sequence>MLAQRLSSYWQSLQVYRHPKAIALLFLGFSAGLPLMLVFSSLSFWLREAGVARATIGYFSWVGLAYSIKWIWSPLVDRLSLPLLTYFLGRRRSWLLLSQCGVIVGLIGMALTNPAEANELGMMVGMALLVAFSSATQDIVIDAYRIESANKRLQGALAATYMTGYRIAMIASGAGVLAIAAWVAPSANGYFVHAWSIAYFSMAGLMGVGLITTLAIHEPEIMHVPVAEEEKIALWLKGKPGCPLWLVRILTWFYGAVICPFAEFIRRYRWQALLLLALISTYRISDIIMGIMANPFYVDLGFTKQQVATVTKVYGLIMTLLGAGVGGILIARLGIIKMLFTGAFLSAVTNLLFALLATVGKDMTALTLVVSLDNFSSGLAASAFVAWLSSLTNINYSATQYALFSSLMLMLPKFIAGFSGEIVDSVGYVWFFVMTAVIGIPVLLLILLSWRYLAMGSDASSAKSSSTGLSARNP</sequence>
<feature type="transmembrane region" description="Helical" evidence="6">
    <location>
        <begin position="51"/>
        <end position="72"/>
    </location>
</feature>
<dbReference type="SUPFAM" id="SSF103473">
    <property type="entry name" value="MFS general substrate transporter"/>
    <property type="match status" value="1"/>
</dbReference>
<feature type="transmembrane region" description="Helical" evidence="6">
    <location>
        <begin position="401"/>
        <end position="422"/>
    </location>
</feature>
<evidence type="ECO:0000256" key="1">
    <source>
        <dbReference type="ARBA" id="ARBA00004141"/>
    </source>
</evidence>
<reference evidence="7" key="1">
    <citation type="journal article" date="2017" name="Appl. Environ. Microbiol.">
        <title>Molecular characterization of an Endozoicomonas-like organism causing infection in king scallop Pecten maximus L.</title>
        <authorList>
            <person name="Cano I."/>
            <person name="van Aerle R."/>
            <person name="Ross S."/>
            <person name="Verner-Jeffreys D.W."/>
            <person name="Paley R.K."/>
            <person name="Rimmer G."/>
            <person name="Ryder D."/>
            <person name="Hooper P."/>
            <person name="Stone D."/>
            <person name="Feist S.W."/>
        </authorList>
    </citation>
    <scope>NUCLEOTIDE SEQUENCE</scope>
</reference>
<dbReference type="PANTHER" id="PTHR12778:SF10">
    <property type="entry name" value="MAJOR FACILITATOR SUPERFAMILY DOMAIN-CONTAINING PROTEIN 3"/>
    <property type="match status" value="1"/>
</dbReference>
<feature type="transmembrane region" description="Helical" evidence="6">
    <location>
        <begin position="428"/>
        <end position="453"/>
    </location>
</feature>
<organism evidence="7">
    <name type="scientific">invertebrate metagenome</name>
    <dbReference type="NCBI Taxonomy" id="1711999"/>
    <lineage>
        <taxon>unclassified sequences</taxon>
        <taxon>metagenomes</taxon>
        <taxon>organismal metagenomes</taxon>
    </lineage>
</organism>
<keyword evidence="5 6" id="KW-0472">Membrane</keyword>
<feature type="transmembrane region" description="Helical" evidence="6">
    <location>
        <begin position="313"/>
        <end position="331"/>
    </location>
</feature>
<keyword evidence="4 6" id="KW-1133">Transmembrane helix</keyword>
<comment type="subcellular location">
    <subcellularLocation>
        <location evidence="1">Membrane</location>
        <topology evidence="1">Multi-pass membrane protein</topology>
    </subcellularLocation>
</comment>
<evidence type="ECO:0000256" key="4">
    <source>
        <dbReference type="ARBA" id="ARBA00022989"/>
    </source>
</evidence>
<protein>
    <recommendedName>
        <fullName evidence="8">AmpG permease</fullName>
    </recommendedName>
</protein>
<feature type="transmembrane region" description="Helical" evidence="6">
    <location>
        <begin position="93"/>
        <end position="111"/>
    </location>
</feature>
<accession>A0A2H9TCC2</accession>
<dbReference type="Pfam" id="PF07690">
    <property type="entry name" value="MFS_1"/>
    <property type="match status" value="1"/>
</dbReference>
<dbReference type="GO" id="GO:0016020">
    <property type="term" value="C:membrane"/>
    <property type="evidence" value="ECO:0007669"/>
    <property type="project" value="UniProtKB-SubCell"/>
</dbReference>
<feature type="transmembrane region" description="Helical" evidence="6">
    <location>
        <begin position="272"/>
        <end position="293"/>
    </location>
</feature>
<dbReference type="Gene3D" id="1.20.1250.20">
    <property type="entry name" value="MFS general substrate transporter like domains"/>
    <property type="match status" value="2"/>
</dbReference>
<proteinExistence type="predicted"/>
<feature type="transmembrane region" description="Helical" evidence="6">
    <location>
        <begin position="338"/>
        <end position="359"/>
    </location>
</feature>
<feature type="transmembrane region" description="Helical" evidence="6">
    <location>
        <begin position="165"/>
        <end position="184"/>
    </location>
</feature>
<evidence type="ECO:0000256" key="2">
    <source>
        <dbReference type="ARBA" id="ARBA00022448"/>
    </source>
</evidence>
<dbReference type="NCBIfam" id="TIGR00901">
    <property type="entry name" value="2A0125"/>
    <property type="match status" value="1"/>
</dbReference>
<feature type="transmembrane region" description="Helical" evidence="6">
    <location>
        <begin position="21"/>
        <end position="45"/>
    </location>
</feature>
<evidence type="ECO:0000256" key="5">
    <source>
        <dbReference type="ARBA" id="ARBA00023136"/>
    </source>
</evidence>
<evidence type="ECO:0000313" key="7">
    <source>
        <dbReference type="EMBL" id="PJE80902.1"/>
    </source>
</evidence>
<evidence type="ECO:0000256" key="3">
    <source>
        <dbReference type="ARBA" id="ARBA00022692"/>
    </source>
</evidence>
<evidence type="ECO:0000256" key="6">
    <source>
        <dbReference type="SAM" id="Phobius"/>
    </source>
</evidence>
<comment type="caution">
    <text evidence="7">The sequence shown here is derived from an EMBL/GenBank/DDBJ whole genome shotgun (WGS) entry which is preliminary data.</text>
</comment>
<keyword evidence="3 6" id="KW-0812">Transmembrane</keyword>
<dbReference type="EMBL" id="NSIT01000003">
    <property type="protein sequence ID" value="PJE80902.1"/>
    <property type="molecule type" value="Genomic_DNA"/>
</dbReference>
<feature type="transmembrane region" description="Helical" evidence="6">
    <location>
        <begin position="365"/>
        <end position="389"/>
    </location>
</feature>
<feature type="transmembrane region" description="Helical" evidence="6">
    <location>
        <begin position="190"/>
        <end position="216"/>
    </location>
</feature>
<dbReference type="PANTHER" id="PTHR12778">
    <property type="entry name" value="SOLUTE CARRIER FAMILY 33 ACETYL-COA TRANSPORTER -RELATED"/>
    <property type="match status" value="1"/>
</dbReference>